<keyword evidence="9" id="KW-1185">Reference proteome</keyword>
<dbReference type="EMBL" id="BMAW01095747">
    <property type="protein sequence ID" value="GFS71633.1"/>
    <property type="molecule type" value="Genomic_DNA"/>
</dbReference>
<dbReference type="PROSITE" id="PS00166">
    <property type="entry name" value="ENOYL_COA_HYDRATASE"/>
    <property type="match status" value="1"/>
</dbReference>
<keyword evidence="4" id="KW-0443">Lipid metabolism</keyword>
<dbReference type="GO" id="GO:0004300">
    <property type="term" value="F:enoyl-CoA hydratase activity"/>
    <property type="evidence" value="ECO:0007669"/>
    <property type="project" value="UniProtKB-EC"/>
</dbReference>
<evidence type="ECO:0000256" key="4">
    <source>
        <dbReference type="ARBA" id="ARBA00023098"/>
    </source>
</evidence>
<dbReference type="InterPro" id="IPR018376">
    <property type="entry name" value="Enoyl-CoA_hyd/isom_CS"/>
</dbReference>
<dbReference type="InterPro" id="IPR029045">
    <property type="entry name" value="ClpP/crotonase-like_dom_sf"/>
</dbReference>
<evidence type="ECO:0000256" key="5">
    <source>
        <dbReference type="ARBA" id="ARBA00023239"/>
    </source>
</evidence>
<dbReference type="Gene3D" id="1.10.12.10">
    <property type="entry name" value="Lyase 2-enoyl-coa Hydratase, Chain A, domain 2"/>
    <property type="match status" value="1"/>
</dbReference>
<keyword evidence="5" id="KW-0456">Lyase</keyword>
<dbReference type="FunFam" id="3.90.226.10:FF:000019">
    <property type="entry name" value="Enoyl-CoA hydratase, mitochondrial"/>
    <property type="match status" value="1"/>
</dbReference>
<dbReference type="AlphaFoldDB" id="A0A8X6MPV9"/>
<dbReference type="Proteomes" id="UP000887013">
    <property type="component" value="Unassembled WGS sequence"/>
</dbReference>
<evidence type="ECO:0000313" key="9">
    <source>
        <dbReference type="Proteomes" id="UP000887013"/>
    </source>
</evidence>
<sequence>MSLARFCSQASKYVIQPTLKYETSYLHIRNLASVANYEFIKVEKTGEKKNVGLITLNRKKALNALCDGLMTEMSIALADLESDKDVGAIVLTGSERAFAAGADIKEMQDKAFGECFGSNFLAQWDHIARTTKPTIAAVNGYALGGGCEIAMMCDIIYAGEGAKFGQPEILIGTIPGAGGTQRLTKAVGKSRAMEIVLTGGQFSAQDAEKWGLVSKVFPADKVVGEAIKLGEKISENSKLIVALCKESVNNAFETTLAQGLKSEKRYFHATFATEDRKEGMKAFLEKRKPNFTDN</sequence>
<accession>A0A8X6MPV9</accession>
<dbReference type="EC" id="4.2.1.17" evidence="2"/>
<dbReference type="GO" id="GO:0005739">
    <property type="term" value="C:mitochondrion"/>
    <property type="evidence" value="ECO:0007669"/>
    <property type="project" value="TreeGrafter"/>
</dbReference>
<evidence type="ECO:0000256" key="2">
    <source>
        <dbReference type="ARBA" id="ARBA00012076"/>
    </source>
</evidence>
<protein>
    <recommendedName>
        <fullName evidence="6">Probable enoyl-CoA hydratase, mitochondrial</fullName>
        <ecNumber evidence="2">4.2.1.17</ecNumber>
    </recommendedName>
</protein>
<dbReference type="InterPro" id="IPR014748">
    <property type="entry name" value="Enoyl-CoA_hydra_C"/>
</dbReference>
<dbReference type="FunFam" id="1.10.12.10:FF:000001">
    <property type="entry name" value="Probable enoyl-CoA hydratase, mitochondrial"/>
    <property type="match status" value="1"/>
</dbReference>
<dbReference type="GO" id="GO:0006635">
    <property type="term" value="P:fatty acid beta-oxidation"/>
    <property type="evidence" value="ECO:0007669"/>
    <property type="project" value="TreeGrafter"/>
</dbReference>
<organism evidence="8 9">
    <name type="scientific">Nephila pilipes</name>
    <name type="common">Giant wood spider</name>
    <name type="synonym">Nephila maculata</name>
    <dbReference type="NCBI Taxonomy" id="299642"/>
    <lineage>
        <taxon>Eukaryota</taxon>
        <taxon>Metazoa</taxon>
        <taxon>Ecdysozoa</taxon>
        <taxon>Arthropoda</taxon>
        <taxon>Chelicerata</taxon>
        <taxon>Arachnida</taxon>
        <taxon>Araneae</taxon>
        <taxon>Araneomorphae</taxon>
        <taxon>Entelegynae</taxon>
        <taxon>Araneoidea</taxon>
        <taxon>Nephilidae</taxon>
        <taxon>Nephila</taxon>
    </lineage>
</organism>
<evidence type="ECO:0000256" key="1">
    <source>
        <dbReference type="ARBA" id="ARBA00005254"/>
    </source>
</evidence>
<dbReference type="InterPro" id="IPR001753">
    <property type="entry name" value="Enoyl-CoA_hydra/iso"/>
</dbReference>
<comment type="similarity">
    <text evidence="1 7">Belongs to the enoyl-CoA hydratase/isomerase family.</text>
</comment>
<keyword evidence="3" id="KW-0276">Fatty acid metabolism</keyword>
<dbReference type="CDD" id="cd06558">
    <property type="entry name" value="crotonase-like"/>
    <property type="match status" value="1"/>
</dbReference>
<evidence type="ECO:0000256" key="3">
    <source>
        <dbReference type="ARBA" id="ARBA00022832"/>
    </source>
</evidence>
<comment type="caution">
    <text evidence="8">The sequence shown here is derived from an EMBL/GenBank/DDBJ whole genome shotgun (WGS) entry which is preliminary data.</text>
</comment>
<evidence type="ECO:0000256" key="6">
    <source>
        <dbReference type="ARBA" id="ARBA00073937"/>
    </source>
</evidence>
<dbReference type="OrthoDB" id="2018133at2759"/>
<name>A0A8X6MPV9_NEPPI</name>
<proteinExistence type="inferred from homology"/>
<evidence type="ECO:0000256" key="7">
    <source>
        <dbReference type="RuleBase" id="RU003707"/>
    </source>
</evidence>
<reference evidence="8" key="1">
    <citation type="submission" date="2020-08" db="EMBL/GenBank/DDBJ databases">
        <title>Multicomponent nature underlies the extraordinary mechanical properties of spider dragline silk.</title>
        <authorList>
            <person name="Kono N."/>
            <person name="Nakamura H."/>
            <person name="Mori M."/>
            <person name="Yoshida Y."/>
            <person name="Ohtoshi R."/>
            <person name="Malay A.D."/>
            <person name="Moran D.A.P."/>
            <person name="Tomita M."/>
            <person name="Numata K."/>
            <person name="Arakawa K."/>
        </authorList>
    </citation>
    <scope>NUCLEOTIDE SEQUENCE</scope>
</reference>
<dbReference type="SUPFAM" id="SSF52096">
    <property type="entry name" value="ClpP/crotonase"/>
    <property type="match status" value="1"/>
</dbReference>
<dbReference type="Pfam" id="PF00378">
    <property type="entry name" value="ECH_1"/>
    <property type="match status" value="1"/>
</dbReference>
<dbReference type="PANTHER" id="PTHR11941">
    <property type="entry name" value="ENOYL-COA HYDRATASE-RELATED"/>
    <property type="match status" value="1"/>
</dbReference>
<dbReference type="Gene3D" id="3.90.226.10">
    <property type="entry name" value="2-enoyl-CoA Hydratase, Chain A, domain 1"/>
    <property type="match status" value="1"/>
</dbReference>
<gene>
    <name evidence="8" type="primary">Echs1</name>
    <name evidence="8" type="ORF">NPIL_620601</name>
</gene>
<dbReference type="PANTHER" id="PTHR11941:SF54">
    <property type="entry name" value="ENOYL-COA HYDRATASE, MITOCHONDRIAL"/>
    <property type="match status" value="1"/>
</dbReference>
<evidence type="ECO:0000313" key="8">
    <source>
        <dbReference type="EMBL" id="GFS71633.1"/>
    </source>
</evidence>